<dbReference type="GO" id="GO:0005739">
    <property type="term" value="C:mitochondrion"/>
    <property type="evidence" value="ECO:0007669"/>
    <property type="project" value="UniProtKB-SubCell"/>
</dbReference>
<feature type="domain" description="AIG1-type G" evidence="21">
    <location>
        <begin position="5"/>
        <end position="204"/>
    </location>
</feature>
<dbReference type="PANTHER" id="PTHR22796">
    <property type="entry name" value="URG4-RELATED"/>
    <property type="match status" value="1"/>
</dbReference>
<dbReference type="InterPro" id="IPR027417">
    <property type="entry name" value="P-loop_NTPase"/>
</dbReference>
<dbReference type="PROSITE" id="PS51720">
    <property type="entry name" value="G_AIG1"/>
    <property type="match status" value="2"/>
</dbReference>
<keyword evidence="8" id="KW-0963">Cytoplasm</keyword>
<evidence type="ECO:0000256" key="13">
    <source>
        <dbReference type="ARBA" id="ARBA00023128"/>
    </source>
</evidence>
<protein>
    <recommendedName>
        <fullName evidence="17">GTPase IMAP family member 8</fullName>
    </recommendedName>
    <alternativeName>
        <fullName evidence="18">Immune-associated nucleotide-binding protein 9</fullName>
    </alternativeName>
</protein>
<dbReference type="GO" id="GO:0005525">
    <property type="term" value="F:GTP binding"/>
    <property type="evidence" value="ECO:0007669"/>
    <property type="project" value="UniProtKB-KW"/>
</dbReference>
<evidence type="ECO:0000256" key="11">
    <source>
        <dbReference type="ARBA" id="ARBA00022824"/>
    </source>
</evidence>
<evidence type="ECO:0000256" key="4">
    <source>
        <dbReference type="ARBA" id="ARBA00004514"/>
    </source>
</evidence>
<dbReference type="GO" id="GO:0005783">
    <property type="term" value="C:endoplasmic reticulum"/>
    <property type="evidence" value="ECO:0007669"/>
    <property type="project" value="UniProtKB-SubCell"/>
</dbReference>
<keyword evidence="12" id="KW-0333">Golgi apparatus</keyword>
<dbReference type="FunFam" id="3.40.50.300:FF:000536">
    <property type="entry name" value="GTPase IMAP family member 8"/>
    <property type="match status" value="2"/>
</dbReference>
<dbReference type="Pfam" id="PF04548">
    <property type="entry name" value="AIG1"/>
    <property type="match status" value="4"/>
</dbReference>
<evidence type="ECO:0000256" key="1">
    <source>
        <dbReference type="ARBA" id="ARBA00004123"/>
    </source>
</evidence>
<keyword evidence="15" id="KW-0539">Nucleus</keyword>
<evidence type="ECO:0000256" key="2">
    <source>
        <dbReference type="ARBA" id="ARBA00004173"/>
    </source>
</evidence>
<dbReference type="Ensembl" id="ENSCCRT00010072720.1">
    <property type="protein sequence ID" value="ENSCCRP00010065993.1"/>
    <property type="gene ID" value="ENSCCRG00010028366.1"/>
</dbReference>
<evidence type="ECO:0000313" key="23">
    <source>
        <dbReference type="Proteomes" id="UP000694427"/>
    </source>
</evidence>
<dbReference type="GO" id="GO:0005829">
    <property type="term" value="C:cytosol"/>
    <property type="evidence" value="ECO:0007669"/>
    <property type="project" value="UniProtKB-SubCell"/>
</dbReference>
<evidence type="ECO:0000256" key="3">
    <source>
        <dbReference type="ARBA" id="ARBA00004240"/>
    </source>
</evidence>
<evidence type="ECO:0000313" key="22">
    <source>
        <dbReference type="Ensembl" id="ENSCCRP00010065993.1"/>
    </source>
</evidence>
<evidence type="ECO:0000256" key="18">
    <source>
        <dbReference type="ARBA" id="ARBA00077278"/>
    </source>
</evidence>
<dbReference type="Pfam" id="PF25683">
    <property type="entry name" value="URGCP_GTPase"/>
    <property type="match status" value="1"/>
</dbReference>
<comment type="similarity">
    <text evidence="7">Belongs to the TRAFAC class TrmE-Era-EngA-EngB-Septin-like GTPase superfamily. AIG1/Toc34/Toc159-like paraseptin GTPase family. IAN subfamily.</text>
</comment>
<evidence type="ECO:0000256" key="16">
    <source>
        <dbReference type="ARBA" id="ARBA00056809"/>
    </source>
</evidence>
<evidence type="ECO:0000256" key="14">
    <source>
        <dbReference type="ARBA" id="ARBA00023134"/>
    </source>
</evidence>
<comment type="function">
    <text evidence="16">Exerts an anti-apoptotic effect in the immune system and is involved in responses to infections.</text>
</comment>
<organism evidence="22 23">
    <name type="scientific">Cyprinus carpio</name>
    <name type="common">Common carp</name>
    <dbReference type="NCBI Taxonomy" id="7962"/>
    <lineage>
        <taxon>Eukaryota</taxon>
        <taxon>Metazoa</taxon>
        <taxon>Chordata</taxon>
        <taxon>Craniata</taxon>
        <taxon>Vertebrata</taxon>
        <taxon>Euteleostomi</taxon>
        <taxon>Actinopterygii</taxon>
        <taxon>Neopterygii</taxon>
        <taxon>Teleostei</taxon>
        <taxon>Ostariophysi</taxon>
        <taxon>Cypriniformes</taxon>
        <taxon>Cyprinidae</taxon>
        <taxon>Cyprininae</taxon>
        <taxon>Cyprinus</taxon>
    </lineage>
</organism>
<evidence type="ECO:0000256" key="15">
    <source>
        <dbReference type="ARBA" id="ARBA00023242"/>
    </source>
</evidence>
<evidence type="ECO:0000256" key="8">
    <source>
        <dbReference type="ARBA" id="ARBA00022490"/>
    </source>
</evidence>
<reference evidence="22" key="2">
    <citation type="submission" date="2025-09" db="UniProtKB">
        <authorList>
            <consortium name="Ensembl"/>
        </authorList>
    </citation>
    <scope>IDENTIFICATION</scope>
</reference>
<accession>A0A8C1QUP3</accession>
<keyword evidence="10" id="KW-0547">Nucleotide-binding</keyword>
<evidence type="ECO:0000256" key="6">
    <source>
        <dbReference type="ARBA" id="ARBA00006828"/>
    </source>
</evidence>
<keyword evidence="13" id="KW-0496">Mitochondrion</keyword>
<keyword evidence="14" id="KW-0342">GTP-binding</keyword>
<dbReference type="GO" id="GO:0005794">
    <property type="term" value="C:Golgi apparatus"/>
    <property type="evidence" value="ECO:0007669"/>
    <property type="project" value="UniProtKB-SubCell"/>
</dbReference>
<dbReference type="InterPro" id="IPR030383">
    <property type="entry name" value="G_VLIG_dom"/>
</dbReference>
<reference evidence="22" key="1">
    <citation type="submission" date="2025-08" db="UniProtKB">
        <authorList>
            <consortium name="Ensembl"/>
        </authorList>
    </citation>
    <scope>IDENTIFICATION</scope>
</reference>
<evidence type="ECO:0000256" key="9">
    <source>
        <dbReference type="ARBA" id="ARBA00022737"/>
    </source>
</evidence>
<dbReference type="SUPFAM" id="SSF52540">
    <property type="entry name" value="P-loop containing nucleoside triphosphate hydrolases"/>
    <property type="match status" value="4"/>
</dbReference>
<feature type="domain" description="AIG1-type G" evidence="21">
    <location>
        <begin position="562"/>
        <end position="763"/>
    </location>
</feature>
<keyword evidence="9" id="KW-0677">Repeat</keyword>
<dbReference type="Gene3D" id="3.40.50.300">
    <property type="entry name" value="P-loop containing nucleotide triphosphate hydrolases"/>
    <property type="match status" value="5"/>
</dbReference>
<evidence type="ECO:0000256" key="19">
    <source>
        <dbReference type="SAM" id="MobiDB-lite"/>
    </source>
</evidence>
<evidence type="ECO:0000256" key="17">
    <source>
        <dbReference type="ARBA" id="ARBA00073539"/>
    </source>
</evidence>
<dbReference type="InterPro" id="IPR006703">
    <property type="entry name" value="G_AIG1"/>
</dbReference>
<dbReference type="GO" id="GO:0005634">
    <property type="term" value="C:nucleus"/>
    <property type="evidence" value="ECO:0007669"/>
    <property type="project" value="UniProtKB-SubCell"/>
</dbReference>
<evidence type="ECO:0000256" key="10">
    <source>
        <dbReference type="ARBA" id="ARBA00022741"/>
    </source>
</evidence>
<dbReference type="Pfam" id="PF25496">
    <property type="entry name" value="URGCP"/>
    <property type="match status" value="1"/>
</dbReference>
<proteinExistence type="inferred from homology"/>
<evidence type="ECO:0000256" key="12">
    <source>
        <dbReference type="ARBA" id="ARBA00023034"/>
    </source>
</evidence>
<dbReference type="PANTHER" id="PTHR22796:SF6">
    <property type="entry name" value="INTERFERON-INDUCED VERY LARGE GTPASE 1-RELATED"/>
    <property type="match status" value="1"/>
</dbReference>
<keyword evidence="23" id="KW-1185">Reference proteome</keyword>
<feature type="region of interest" description="Disordered" evidence="19">
    <location>
        <begin position="2391"/>
        <end position="2410"/>
    </location>
</feature>
<evidence type="ECO:0000256" key="5">
    <source>
        <dbReference type="ARBA" id="ARBA00004555"/>
    </source>
</evidence>
<keyword evidence="11" id="KW-0256">Endoplasmic reticulum</keyword>
<comment type="similarity">
    <text evidence="6">Belongs to the TRAFAC class dynamin-like GTPase superfamily. Very large inducible GTPase (VLIG) family.</text>
</comment>
<dbReference type="FunFam" id="3.40.50.300:FF:002895">
    <property type="entry name" value="Si:dkeyp-52c3.7"/>
    <property type="match status" value="1"/>
</dbReference>
<dbReference type="InterPro" id="IPR057365">
    <property type="entry name" value="URGCP"/>
</dbReference>
<dbReference type="Pfam" id="PF25974">
    <property type="entry name" value="URGCP_9th"/>
    <property type="match status" value="1"/>
</dbReference>
<dbReference type="CDD" id="cd01852">
    <property type="entry name" value="AIG1"/>
    <property type="match status" value="1"/>
</dbReference>
<dbReference type="InterPro" id="IPR058641">
    <property type="entry name" value="GVIN1_dom"/>
</dbReference>
<evidence type="ECO:0000259" key="20">
    <source>
        <dbReference type="PROSITE" id="PS51717"/>
    </source>
</evidence>
<sequence>MAEINKRLSLVLLGKIGAGKSASGNTILGRPAFESKRSFTSVTQDVVVESGTVCGQLVTVYDTPGLFNPSRSDEEIQQIHSSVLQKCESGHCVFLLVIKVGRFTEKERKTVEMIEKLLGENRLKKTWILFTGKDELEKEDTTIEKLINEMEPLKKLVQKYDERYHVFNNKITGDATQVQELLTKICKPTTHPDTIVRIVLLGSSMSENSQVGNFILGRAAFDCEAPPDVVERVGGRYVMVINSPQLLQRNISDHQITQTVRECVHLSDPGPHVIVLLLKHEPCSVEDQERVEKVLLSFSEQVYQHTMVLSTQEPTETSDILQNIIQKCANRHFSLQRSSSPDDLLQMFENIVKMNDGRHLNCAEVSECVKLNLVVCGSDGTLKSSLSDLILQQTDRRSDVELCVIELPALIRLSEEEVMRQTLHCVSRCDPGVHVFILIIPDAPLTDEDKAETEKIQRIFSSRINKHIMILIKQDSEHQTAELNEETQSVIKRFGGRHHFIDLNTHVSVLMENIEQMLEENRGEFFSTETFLDAQMLKFEEMKKKIQSLETHVLLQGSTEREDDLRIVLLGKTGVGKSATGNTILGRKAFTAETSQESVTKECQRETSEINGRHITVIDTPGLFNTELSNEEIQREIASSISMILPGPHVFIIVLNLGQQFTQEDAAAVEIIQEKFGEKSLMFTMVLFTRGDDLENKTIEQCLGKPGSALNQLIEACGNRYHMFNNKETGDRTQVTDLLQKIDNMLKENGGSYYSCKMFREMEREIQEQQKNILMERVREREEEMKKLEEEKERMKMKIEEHHDKERKRIEELKKEIREQERHQREIRDEMRRERETLRDEIEEMRKEKEKVKTKYETEIDRLMDRIENDRKKREEEYIERDEQYKTLMKEKERERRAELKREREEWEKQKQEEKKRREEEFNEREERYKTQIEEKEREMKEEMKREREEREKQTLEKTQRGKEVEKRREREKQICDEEIQRLKSEMERIIREKERTERERQEQIEDLEKRMKEEIKMREDEQKTLEEQHEEELKRRRVEWREEYEREEEEKKKICSETDPSLQGENKDIEPAEKIQNLFHRLHLEDRQHNKLRATDVLQITEHSLQSHESCAEEELIQTYIQNLLMMNYRARYIKTKQTNEQQTDSDSFEYEGDIFNETSLSNKETSQSALIHPMDVQMAVFHRADGLLKQLMVTKLSLCQYALPLLVPDPDTQQIEFPLWTFRQINKSWKIRNTSNEIISHTQLIYKTQTPMVFFFRFGSVSISKSHLMNRLINERHNTFFHRNCPGSSRTRVLMDGVVEISWFCPSGTNTDNFTECVAFCNLHGDAGDHEKQLQILTHMSSVNVVLLPQLQKNDRHAAKIQNLFRDRKPLICLFTEDQSAVTKMRKGKFKIGLKDRNQSDVSEELRRVINDCLSESSHAFRLEDVSKHSDIRVDEEDDDVCMRGREAAQQMMSLLEKKDLTEIKESFLPHQGKLWHQWSQKNRELHRPRGDDIEIDISRKQAEMKNIRQQQHECDISEFMKLFIKQMNSDAATKMFFLKWLRILLDEYISADLSALHHKYDKKWSTVLKQRGNHDKYEQLRAEQTELERISEDLQASVFGVEHIMREIAQIYESCSSVQKNKKDLQVDFSSLPSLAAEMMISGSPLELMDGDADHVPVIWISAVLDQLIQKLGDQRVFVLSVLGLQSSGKSTMLNTMFGLQFAIGAGRTTRGAFMQLIRVSDEMKTQMNSDCILVVNTEGLRALELAGRSSRHHDNELATFVLGLSDLTLINIFGENPAEMQDTLQIVVQAFMRMRRIRLNPSCVFVHQNVSEVTAGERNMEGRRRLQQTLDEMTKLAAKEEVYDAECFSDVIRFDVQKDVKYFAQLWEGSPPMAPPNPNYCENIQELKETIMSHASKSHGMMLRDLKDRIKDLWEALLNEQFVFSFRNSLEISAYRKLETEYRKWSWSLHSAMMEIENKLHNKIENDVIHEIEQTDLHRELKKTSEEVEKSMSEFFEKDRDKDLLIQWKTSFEIKIKDLQENIVRETKRKLNEIVQQRDLKKKIDDQRTRHENTLYEKSRELALKLRHRTTDEETLKKEFDLFWDQCVKIIRDTPAIRDIDIMKDVREILSDGYRSVSADHWRKRGDIFTVQSYSEYVQLKKSNVLFRNIYTSLSKEDEAQIRSFVTDVDQQTDNIIHSFNISKMGYNTSCIHRLIDYIRARVTQQQEGSVRYVFKNQFFMDLVLSICQRSNKMITDQHRLFRDTSDPIIYVQKKREEYYRVFLKYCRGSASAVIFGEIICQKLKEPIEQSVYKKTARDLACEIRSNCESLSGNRSNLEKHILKTLAEEDDFDKYMNYIHNPRDHFKSFIRDEVSQYITDQFSLSVLPKIKENIKLLQQKIMRAAHQSTERVQENRGDESTERVQENRGDAGLWLKSFTQQISDEQIFSEKHLSGVRRDDVDDFNLLEDVMRRELTARVSDISRRFNTETFDEKLDLRFRPDELLIDHCCQCCWVQCPFCKAICTNTIENHDGDHSVPFHRVTGVNDTYYGSTQTLCADICTRIIMSDKTFCVSGKRFKYRDYRSAGGVYAKWSITPDLSELPYWKWFVCRFQKDLEKHYDRTFEGSGRIPAEWRRYSKRDAIESLDKYM</sequence>
<dbReference type="PROSITE" id="PS51717">
    <property type="entry name" value="G_VLIG"/>
    <property type="match status" value="1"/>
</dbReference>
<dbReference type="Proteomes" id="UP000694427">
    <property type="component" value="Unplaced"/>
</dbReference>
<evidence type="ECO:0000256" key="7">
    <source>
        <dbReference type="ARBA" id="ARBA00008535"/>
    </source>
</evidence>
<feature type="domain" description="VLIG-type G" evidence="20">
    <location>
        <begin position="1677"/>
        <end position="1918"/>
    </location>
</feature>
<comment type="subcellular location">
    <subcellularLocation>
        <location evidence="4">Cytoplasm</location>
        <location evidence="4">Cytosol</location>
    </subcellularLocation>
    <subcellularLocation>
        <location evidence="3">Endoplasmic reticulum</location>
    </subcellularLocation>
    <subcellularLocation>
        <location evidence="5">Golgi apparatus</location>
    </subcellularLocation>
    <subcellularLocation>
        <location evidence="2">Mitochondrion</location>
    </subcellularLocation>
    <subcellularLocation>
        <location evidence="1">Nucleus</location>
    </subcellularLocation>
</comment>
<feature type="compositionally biased region" description="Basic and acidic residues" evidence="19">
    <location>
        <begin position="2392"/>
        <end position="2410"/>
    </location>
</feature>
<feature type="region of interest" description="Disordered" evidence="19">
    <location>
        <begin position="888"/>
        <end position="969"/>
    </location>
</feature>
<evidence type="ECO:0000259" key="21">
    <source>
        <dbReference type="PROSITE" id="PS51720"/>
    </source>
</evidence>
<name>A0A8C1QUP3_CYPCA</name>